<organism evidence="2 5">
    <name type="scientific">Peronospora belbahrii</name>
    <dbReference type="NCBI Taxonomy" id="622444"/>
    <lineage>
        <taxon>Eukaryota</taxon>
        <taxon>Sar</taxon>
        <taxon>Stramenopiles</taxon>
        <taxon>Oomycota</taxon>
        <taxon>Peronosporomycetes</taxon>
        <taxon>Peronosporales</taxon>
        <taxon>Peronosporaceae</taxon>
        <taxon>Peronospora</taxon>
    </lineage>
</organism>
<keyword evidence="1" id="KW-0472">Membrane</keyword>
<keyword evidence="4" id="KW-1185">Reference proteome</keyword>
<accession>A0AAU9L6W1</accession>
<dbReference type="AlphaFoldDB" id="A0AAU9L6W1"/>
<dbReference type="EMBL" id="CAKKTJ010000329">
    <property type="protein sequence ID" value="CAH0481669.1"/>
    <property type="molecule type" value="Genomic_DNA"/>
</dbReference>
<feature type="transmembrane region" description="Helical" evidence="1">
    <location>
        <begin position="7"/>
        <end position="26"/>
    </location>
</feature>
<evidence type="ECO:0008006" key="6">
    <source>
        <dbReference type="Google" id="ProtNLM"/>
    </source>
</evidence>
<keyword evidence="1" id="KW-1133">Transmembrane helix</keyword>
<feature type="transmembrane region" description="Helical" evidence="1">
    <location>
        <begin position="115"/>
        <end position="136"/>
    </location>
</feature>
<dbReference type="GO" id="GO:0005789">
    <property type="term" value="C:endoplasmic reticulum membrane"/>
    <property type="evidence" value="ECO:0007669"/>
    <property type="project" value="TreeGrafter"/>
</dbReference>
<evidence type="ECO:0000313" key="3">
    <source>
        <dbReference type="EMBL" id="CAH0513561.1"/>
    </source>
</evidence>
<keyword evidence="1" id="KW-0812">Transmembrane</keyword>
<gene>
    <name evidence="3" type="ORF">PBS001_LOCUS369</name>
    <name evidence="2" type="ORF">PBS003_LOCUS8274</name>
</gene>
<reference evidence="2 4" key="1">
    <citation type="submission" date="2021-11" db="EMBL/GenBank/DDBJ databases">
        <authorList>
            <person name="Islam A."/>
            <person name="Islam S."/>
            <person name="Flora M.S."/>
            <person name="Rahman M."/>
            <person name="Ziaur R.M."/>
            <person name="Epstein J.H."/>
            <person name="Hassan M."/>
            <person name="Klassen M."/>
            <person name="Woodard K."/>
            <person name="Webb A."/>
            <person name="Webby R.J."/>
            <person name="El Zowalaty M.E."/>
        </authorList>
    </citation>
    <scope>NUCLEOTIDE SEQUENCE</scope>
    <source>
        <strain evidence="3">Pbs1</strain>
        <strain evidence="2">Pbs3</strain>
    </source>
</reference>
<dbReference type="GO" id="GO:0004143">
    <property type="term" value="F:ATP-dependent diacylglycerol kinase activity"/>
    <property type="evidence" value="ECO:0007669"/>
    <property type="project" value="InterPro"/>
</dbReference>
<sequence>MSLDENVSFFAYAGFVVVVLFFQYLVSAQQSDVVQNTVARREDLHLQRKFQHLGTGVMIYAGFGYCDRLTGISMLLVFALLFCGLRKLRSCSNAVNAAYIKCFSSILRQHEVSRLALPGAYYFLLGSSFSLAIFPLKVARLAILHLSVGDPAAAFFGTLYGRHKLVTLFGKLGGNKSLEGSIGCFCVAAAATFSALIAEQKFFFGMTGEAEVVEIAWTISLAAGVGAAVAELVDIGGWDDNLTLPLLSGVFLQSTVGHLL</sequence>
<dbReference type="GO" id="GO:0006654">
    <property type="term" value="P:phosphatidic acid biosynthetic process"/>
    <property type="evidence" value="ECO:0007669"/>
    <property type="project" value="TreeGrafter"/>
</dbReference>
<dbReference type="PANTHER" id="PTHR31303">
    <property type="entry name" value="CTP-DEPENDENT DIACYLGLYCEROL KINASE 1"/>
    <property type="match status" value="1"/>
</dbReference>
<protein>
    <recommendedName>
        <fullName evidence="6">Dolichol kinase</fullName>
    </recommendedName>
</protein>
<evidence type="ECO:0000313" key="2">
    <source>
        <dbReference type="EMBL" id="CAH0481669.1"/>
    </source>
</evidence>
<evidence type="ECO:0000313" key="5">
    <source>
        <dbReference type="Proteomes" id="UP001160483"/>
    </source>
</evidence>
<evidence type="ECO:0000256" key="1">
    <source>
        <dbReference type="SAM" id="Phobius"/>
    </source>
</evidence>
<dbReference type="EMBL" id="CAKLCB010000014">
    <property type="protein sequence ID" value="CAH0513561.1"/>
    <property type="molecule type" value="Genomic_DNA"/>
</dbReference>
<proteinExistence type="predicted"/>
<evidence type="ECO:0000313" key="4">
    <source>
        <dbReference type="Proteomes" id="UP001158986"/>
    </source>
</evidence>
<dbReference type="PANTHER" id="PTHR31303:SF1">
    <property type="entry name" value="CTP-DEPENDENT DIACYLGLYCEROL KINASE 1"/>
    <property type="match status" value="1"/>
</dbReference>
<feature type="transmembrane region" description="Helical" evidence="1">
    <location>
        <begin position="182"/>
        <end position="203"/>
    </location>
</feature>
<dbReference type="Proteomes" id="UP001160483">
    <property type="component" value="Unassembled WGS sequence"/>
</dbReference>
<dbReference type="Proteomes" id="UP001158986">
    <property type="component" value="Unassembled WGS sequence"/>
</dbReference>
<dbReference type="InterPro" id="IPR037997">
    <property type="entry name" value="Dgk1-like"/>
</dbReference>
<feature type="transmembrane region" description="Helical" evidence="1">
    <location>
        <begin position="142"/>
        <end position="161"/>
    </location>
</feature>
<comment type="caution">
    <text evidence="2">The sequence shown here is derived from an EMBL/GenBank/DDBJ whole genome shotgun (WGS) entry which is preliminary data.</text>
</comment>
<feature type="transmembrane region" description="Helical" evidence="1">
    <location>
        <begin position="57"/>
        <end position="83"/>
    </location>
</feature>
<name>A0AAU9L6W1_9STRA</name>